<gene>
    <name evidence="1" type="ORF">EQU50_03920</name>
</gene>
<dbReference type="Proteomes" id="UP000293550">
    <property type="component" value="Unassembled WGS sequence"/>
</dbReference>
<organism evidence="1 2">
    <name type="scientific">Candidatus Finniella inopinata</name>
    <dbReference type="NCBI Taxonomy" id="1696036"/>
    <lineage>
        <taxon>Bacteria</taxon>
        <taxon>Pseudomonadati</taxon>
        <taxon>Pseudomonadota</taxon>
        <taxon>Alphaproteobacteria</taxon>
        <taxon>Holosporales</taxon>
        <taxon>Candidatus Paracaedibacteraceae</taxon>
        <taxon>Candidatus Finniella</taxon>
    </lineage>
</organism>
<evidence type="ECO:0000313" key="2">
    <source>
        <dbReference type="Proteomes" id="UP000293550"/>
    </source>
</evidence>
<dbReference type="AlphaFoldDB" id="A0A4Q7DIE1"/>
<comment type="caution">
    <text evidence="1">The sequence shown here is derived from an EMBL/GenBank/DDBJ whole genome shotgun (WGS) entry which is preliminary data.</text>
</comment>
<accession>A0A4Q7DIE1</accession>
<reference evidence="1 2" key="1">
    <citation type="submission" date="2018-10" db="EMBL/GenBank/DDBJ databases">
        <title>An updated phylogeny of the Alphaproteobacteria reveals that the parasitic Rickettsiales and Holosporales have independent origins.</title>
        <authorList>
            <person name="Munoz-Gomez S.A."/>
            <person name="Hess S."/>
            <person name="Burger G."/>
            <person name="Lang B.F."/>
            <person name="Susko E."/>
            <person name="Slamovits C.H."/>
            <person name="Roger A.J."/>
        </authorList>
    </citation>
    <scope>NUCLEOTIDE SEQUENCE [LARGE SCALE GENOMIC DNA]</scope>
    <source>
        <strain evidence="1">HOLO01</strain>
    </source>
</reference>
<protein>
    <submittedName>
        <fullName evidence="1">Uncharacterized protein</fullName>
    </submittedName>
</protein>
<evidence type="ECO:0000313" key="1">
    <source>
        <dbReference type="EMBL" id="RZI46088.1"/>
    </source>
</evidence>
<dbReference type="EMBL" id="SCFB01000005">
    <property type="protein sequence ID" value="RZI46088.1"/>
    <property type="molecule type" value="Genomic_DNA"/>
</dbReference>
<dbReference type="RefSeq" id="WP_130153845.1">
    <property type="nucleotide sequence ID" value="NZ_SCFB01000005.1"/>
</dbReference>
<sequence length="94" mass="10367">MIFSLFLCSIVYGSDQDDIFDDENFPVTFDNKLPENDKLLRPIAVKIAISLSETSAPIPSVKCKAPMKEATETGDNGFSEIFADNCQNNTCIVN</sequence>
<name>A0A4Q7DIE1_9PROT</name>
<proteinExistence type="predicted"/>
<keyword evidence="2" id="KW-1185">Reference proteome</keyword>